<protein>
    <submittedName>
        <fullName evidence="1 3">Uncharacterized protein</fullName>
    </submittedName>
</protein>
<keyword evidence="2" id="KW-1185">Reference proteome</keyword>
<evidence type="ECO:0000313" key="1">
    <source>
        <dbReference type="EMBL" id="VDN99788.1"/>
    </source>
</evidence>
<dbReference type="EMBL" id="UZAE01002485">
    <property type="protein sequence ID" value="VDN99788.1"/>
    <property type="molecule type" value="Genomic_DNA"/>
</dbReference>
<dbReference type="AlphaFoldDB" id="A0A0R3TA42"/>
<name>A0A0R3TA42_RODNA</name>
<proteinExistence type="predicted"/>
<sequence length="145" mass="15261">MLWANRLGSGRLPDGLAVRIPGSHPGGPGSTPGQGVCFGSITLCHCALTRSHLIGALRGGFLVFTQVAGFNSRSGSGVLVHPGGDAKQESDGLLGGRRSKVRKIGPAIPLRTCARTGTRTLDPQIKSLMLYRLSYPGSRREQLSK</sequence>
<reference evidence="3" key="1">
    <citation type="submission" date="2017-02" db="UniProtKB">
        <authorList>
            <consortium name="WormBaseParasite"/>
        </authorList>
    </citation>
    <scope>IDENTIFICATION</scope>
</reference>
<organism evidence="3">
    <name type="scientific">Rodentolepis nana</name>
    <name type="common">Dwarf tapeworm</name>
    <name type="synonym">Hymenolepis nana</name>
    <dbReference type="NCBI Taxonomy" id="102285"/>
    <lineage>
        <taxon>Eukaryota</taxon>
        <taxon>Metazoa</taxon>
        <taxon>Spiralia</taxon>
        <taxon>Lophotrochozoa</taxon>
        <taxon>Platyhelminthes</taxon>
        <taxon>Cestoda</taxon>
        <taxon>Eucestoda</taxon>
        <taxon>Cyclophyllidea</taxon>
        <taxon>Hymenolepididae</taxon>
        <taxon>Rodentolepis</taxon>
    </lineage>
</organism>
<evidence type="ECO:0000313" key="3">
    <source>
        <dbReference type="WBParaSite" id="HNAJ_0000393101-mRNA-1"/>
    </source>
</evidence>
<dbReference type="AntiFam" id="ANF00012">
    <property type="entry name" value="tRNA translation"/>
</dbReference>
<dbReference type="WBParaSite" id="HNAJ_0000393101-mRNA-1">
    <property type="protein sequence ID" value="HNAJ_0000393101-mRNA-1"/>
    <property type="gene ID" value="HNAJ_0000393101"/>
</dbReference>
<evidence type="ECO:0000313" key="2">
    <source>
        <dbReference type="Proteomes" id="UP000278807"/>
    </source>
</evidence>
<accession>A0A0R3TA42</accession>
<reference evidence="1 2" key="2">
    <citation type="submission" date="2018-11" db="EMBL/GenBank/DDBJ databases">
        <authorList>
            <consortium name="Pathogen Informatics"/>
        </authorList>
    </citation>
    <scope>NUCLEOTIDE SEQUENCE [LARGE SCALE GENOMIC DNA]</scope>
</reference>
<gene>
    <name evidence="1" type="ORF">HNAJ_LOCUS3929</name>
</gene>
<dbReference type="Proteomes" id="UP000278807">
    <property type="component" value="Unassembled WGS sequence"/>
</dbReference>